<evidence type="ECO:0000313" key="4">
    <source>
        <dbReference type="Proteomes" id="UP000016930"/>
    </source>
</evidence>
<dbReference type="AlphaFoldDB" id="M2QRW9"/>
<dbReference type="HOGENOM" id="CLU_046025_5_1_1"/>
<accession>M2QRW9</accession>
<dbReference type="Proteomes" id="UP000016930">
    <property type="component" value="Unassembled WGS sequence"/>
</dbReference>
<feature type="transmembrane region" description="Helical" evidence="1">
    <location>
        <begin position="122"/>
        <end position="142"/>
    </location>
</feature>
<dbReference type="PANTHER" id="PTHR40465:SF1">
    <property type="entry name" value="DUF6534 DOMAIN-CONTAINING PROTEIN"/>
    <property type="match status" value="1"/>
</dbReference>
<dbReference type="STRING" id="914234.M2QRW9"/>
<evidence type="ECO:0000313" key="3">
    <source>
        <dbReference type="EMBL" id="EMD39833.1"/>
    </source>
</evidence>
<dbReference type="EMBL" id="KB445793">
    <property type="protein sequence ID" value="EMD39833.1"/>
    <property type="molecule type" value="Genomic_DNA"/>
</dbReference>
<feature type="transmembrane region" description="Helical" evidence="1">
    <location>
        <begin position="190"/>
        <end position="213"/>
    </location>
</feature>
<reference evidence="3 4" key="1">
    <citation type="journal article" date="2012" name="Proc. Natl. Acad. Sci. U.S.A.">
        <title>Comparative genomics of Ceriporiopsis subvermispora and Phanerochaete chrysosporium provide insight into selective ligninolysis.</title>
        <authorList>
            <person name="Fernandez-Fueyo E."/>
            <person name="Ruiz-Duenas F.J."/>
            <person name="Ferreira P."/>
            <person name="Floudas D."/>
            <person name="Hibbett D.S."/>
            <person name="Canessa P."/>
            <person name="Larrondo L.F."/>
            <person name="James T.Y."/>
            <person name="Seelenfreund D."/>
            <person name="Lobos S."/>
            <person name="Polanco R."/>
            <person name="Tello M."/>
            <person name="Honda Y."/>
            <person name="Watanabe T."/>
            <person name="Watanabe T."/>
            <person name="Ryu J.S."/>
            <person name="Kubicek C.P."/>
            <person name="Schmoll M."/>
            <person name="Gaskell J."/>
            <person name="Hammel K.E."/>
            <person name="St John F.J."/>
            <person name="Vanden Wymelenberg A."/>
            <person name="Sabat G."/>
            <person name="Splinter BonDurant S."/>
            <person name="Syed K."/>
            <person name="Yadav J.S."/>
            <person name="Doddapaneni H."/>
            <person name="Subramanian V."/>
            <person name="Lavin J.L."/>
            <person name="Oguiza J.A."/>
            <person name="Perez G."/>
            <person name="Pisabarro A.G."/>
            <person name="Ramirez L."/>
            <person name="Santoyo F."/>
            <person name="Master E."/>
            <person name="Coutinho P.M."/>
            <person name="Henrissat B."/>
            <person name="Lombard V."/>
            <person name="Magnuson J.K."/>
            <person name="Kuees U."/>
            <person name="Hori C."/>
            <person name="Igarashi K."/>
            <person name="Samejima M."/>
            <person name="Held B.W."/>
            <person name="Barry K.W."/>
            <person name="LaButti K.M."/>
            <person name="Lapidus A."/>
            <person name="Lindquist E.A."/>
            <person name="Lucas S.M."/>
            <person name="Riley R."/>
            <person name="Salamov A.A."/>
            <person name="Hoffmeister D."/>
            <person name="Schwenk D."/>
            <person name="Hadar Y."/>
            <person name="Yarden O."/>
            <person name="de Vries R.P."/>
            <person name="Wiebenga A."/>
            <person name="Stenlid J."/>
            <person name="Eastwood D."/>
            <person name="Grigoriev I.V."/>
            <person name="Berka R.M."/>
            <person name="Blanchette R.A."/>
            <person name="Kersten P."/>
            <person name="Martinez A.T."/>
            <person name="Vicuna R."/>
            <person name="Cullen D."/>
        </authorList>
    </citation>
    <scope>NUCLEOTIDE SEQUENCE [LARGE SCALE GENOMIC DNA]</scope>
    <source>
        <strain evidence="3 4">B</strain>
    </source>
</reference>
<evidence type="ECO:0000259" key="2">
    <source>
        <dbReference type="Pfam" id="PF20152"/>
    </source>
</evidence>
<dbReference type="Pfam" id="PF20152">
    <property type="entry name" value="DUF6534"/>
    <property type="match status" value="1"/>
</dbReference>
<keyword evidence="1" id="KW-1133">Transmembrane helix</keyword>
<protein>
    <recommendedName>
        <fullName evidence="2">DUF6534 domain-containing protein</fullName>
    </recommendedName>
</protein>
<keyword evidence="1" id="KW-0812">Transmembrane</keyword>
<dbReference type="OrthoDB" id="2803252at2759"/>
<keyword evidence="4" id="KW-1185">Reference proteome</keyword>
<feature type="transmembrane region" description="Helical" evidence="1">
    <location>
        <begin position="80"/>
        <end position="102"/>
    </location>
</feature>
<sequence>MSVEYLRICTVTGHADPAVLEILPRLWVPEFLFSSLTFCIVQLFFIHKIWACRYSCIFPSDTLDNKKLAVLKNRKIQVPLTLVAVILSLVAFGAGGIGIVYMASLSPSIDWILAHVKIPASLQQIAAVVTDIYITVTLCILLRSSQSNFQNTQTLLSQLTVYVMNRGVLTVTIQLLHFVTYVATYNRSEFIWMVFHLPGSKVYVNSVLATLNIRHKLRDASRPNTRIQLNTLPEDSIGLVRPIVTSESAADIGV</sequence>
<feature type="transmembrane region" description="Helical" evidence="1">
    <location>
        <begin position="163"/>
        <end position="184"/>
    </location>
</feature>
<feature type="domain" description="DUF6534" evidence="2">
    <location>
        <begin position="127"/>
        <end position="215"/>
    </location>
</feature>
<keyword evidence="1" id="KW-0472">Membrane</keyword>
<gene>
    <name evidence="3" type="ORF">CERSUDRAFT_103773</name>
</gene>
<name>M2QRW9_CERS8</name>
<organism evidence="3 4">
    <name type="scientific">Ceriporiopsis subvermispora (strain B)</name>
    <name type="common">White-rot fungus</name>
    <name type="synonym">Gelatoporia subvermispora</name>
    <dbReference type="NCBI Taxonomy" id="914234"/>
    <lineage>
        <taxon>Eukaryota</taxon>
        <taxon>Fungi</taxon>
        <taxon>Dikarya</taxon>
        <taxon>Basidiomycota</taxon>
        <taxon>Agaricomycotina</taxon>
        <taxon>Agaricomycetes</taxon>
        <taxon>Polyporales</taxon>
        <taxon>Gelatoporiaceae</taxon>
        <taxon>Gelatoporia</taxon>
    </lineage>
</organism>
<dbReference type="InterPro" id="IPR045339">
    <property type="entry name" value="DUF6534"/>
</dbReference>
<evidence type="ECO:0000256" key="1">
    <source>
        <dbReference type="SAM" id="Phobius"/>
    </source>
</evidence>
<dbReference type="PANTHER" id="PTHR40465">
    <property type="entry name" value="CHROMOSOME 1, WHOLE GENOME SHOTGUN SEQUENCE"/>
    <property type="match status" value="1"/>
</dbReference>
<proteinExistence type="predicted"/>